<feature type="domain" description="4Fe-4S ferredoxin-type" evidence="6">
    <location>
        <begin position="247"/>
        <end position="278"/>
    </location>
</feature>
<reference evidence="7 8" key="1">
    <citation type="submission" date="2019-02" db="EMBL/GenBank/DDBJ databases">
        <title>Deep-cultivation of Planctomycetes and their phenomic and genomic characterization uncovers novel biology.</title>
        <authorList>
            <person name="Wiegand S."/>
            <person name="Jogler M."/>
            <person name="Boedeker C."/>
            <person name="Pinto D."/>
            <person name="Vollmers J."/>
            <person name="Rivas-Marin E."/>
            <person name="Kohn T."/>
            <person name="Peeters S.H."/>
            <person name="Heuer A."/>
            <person name="Rast P."/>
            <person name="Oberbeckmann S."/>
            <person name="Bunk B."/>
            <person name="Jeske O."/>
            <person name="Meyerdierks A."/>
            <person name="Storesund J.E."/>
            <person name="Kallscheuer N."/>
            <person name="Luecker S."/>
            <person name="Lage O.M."/>
            <person name="Pohl T."/>
            <person name="Merkel B.J."/>
            <person name="Hornburger P."/>
            <person name="Mueller R.-W."/>
            <person name="Bruemmer F."/>
            <person name="Labrenz M."/>
            <person name="Spormann A.M."/>
            <person name="Op den Camp H."/>
            <person name="Overmann J."/>
            <person name="Amann R."/>
            <person name="Jetten M.S.M."/>
            <person name="Mascher T."/>
            <person name="Medema M.H."/>
            <person name="Devos D.P."/>
            <person name="Kaster A.-K."/>
            <person name="Ovreas L."/>
            <person name="Rohde M."/>
            <person name="Galperin M.Y."/>
            <person name="Jogler C."/>
        </authorList>
    </citation>
    <scope>NUCLEOTIDE SEQUENCE [LARGE SCALE GENOMIC DNA]</scope>
    <source>
        <strain evidence="7 8">Q31a</strain>
    </source>
</reference>
<keyword evidence="1" id="KW-0004">4Fe-4S</keyword>
<dbReference type="PROSITE" id="PS51379">
    <property type="entry name" value="4FE4S_FER_2"/>
    <property type="match status" value="2"/>
</dbReference>
<dbReference type="PANTHER" id="PTHR43687:SF1">
    <property type="entry name" value="FERREDOXIN III"/>
    <property type="match status" value="1"/>
</dbReference>
<dbReference type="OrthoDB" id="9778602at2"/>
<dbReference type="PANTHER" id="PTHR43687">
    <property type="entry name" value="ADENYLYLSULFATE REDUCTASE, BETA SUBUNIT"/>
    <property type="match status" value="1"/>
</dbReference>
<dbReference type="Gene3D" id="3.30.70.20">
    <property type="match status" value="1"/>
</dbReference>
<accession>A0A518G8P0</accession>
<keyword evidence="2" id="KW-0479">Metal-binding</keyword>
<evidence type="ECO:0000256" key="1">
    <source>
        <dbReference type="ARBA" id="ARBA00022485"/>
    </source>
</evidence>
<dbReference type="RefSeq" id="WP_145079384.1">
    <property type="nucleotide sequence ID" value="NZ_CP036298.1"/>
</dbReference>
<evidence type="ECO:0000313" key="7">
    <source>
        <dbReference type="EMBL" id="QDV24961.1"/>
    </source>
</evidence>
<protein>
    <submittedName>
        <fullName evidence="7">Ferredoxin-2</fullName>
    </submittedName>
</protein>
<evidence type="ECO:0000256" key="4">
    <source>
        <dbReference type="ARBA" id="ARBA00023014"/>
    </source>
</evidence>
<dbReference type="AlphaFoldDB" id="A0A518G8P0"/>
<evidence type="ECO:0000259" key="6">
    <source>
        <dbReference type="PROSITE" id="PS51379"/>
    </source>
</evidence>
<dbReference type="EMBL" id="CP036298">
    <property type="protein sequence ID" value="QDV24961.1"/>
    <property type="molecule type" value="Genomic_DNA"/>
</dbReference>
<name>A0A518G8P0_9BACT</name>
<proteinExistence type="predicted"/>
<dbReference type="KEGG" id="ahel:Q31a_32830"/>
<sequence length="365" mass="40097">MPSGNLTVVISAGQSRNPEKRSLENGLTELAGQLPGVKVLRIPHLYDLPKESQTYATLKNLDSDLVVLCWLYDRATHWILDRNGVRGQVGTVELRLAGEEEEQDLGIESSESEPRVIDDQPRPQRAIYCLDFRASSQIPEYLAEIRRIQEELVTAASETSQAPQHLSLEQFQRFAAPENNSYVGHKPDAEADASAPLATLFGTSSVVTIEEHPTRRWYPVIDFSRCTNCMECIDFCLFGVYGVDSAETIVVEQADNCRKGCPACSRVCPQNAIIFPQHKTPAIAGAPVDASGLKIDLSKLFGAPEADEDAEAVAARERDEQLILAGRQPVGASSGISERLAQNPQNQSQPDELDDLINQLDSLDL</sequence>
<evidence type="ECO:0000256" key="5">
    <source>
        <dbReference type="SAM" id="MobiDB-lite"/>
    </source>
</evidence>
<dbReference type="InterPro" id="IPR050572">
    <property type="entry name" value="Fe-S_Ferredoxin"/>
</dbReference>
<feature type="domain" description="4Fe-4S ferredoxin-type" evidence="6">
    <location>
        <begin position="217"/>
        <end position="246"/>
    </location>
</feature>
<dbReference type="GO" id="GO:0046872">
    <property type="term" value="F:metal ion binding"/>
    <property type="evidence" value="ECO:0007669"/>
    <property type="project" value="UniProtKB-KW"/>
</dbReference>
<evidence type="ECO:0000256" key="2">
    <source>
        <dbReference type="ARBA" id="ARBA00022723"/>
    </source>
</evidence>
<feature type="region of interest" description="Disordered" evidence="5">
    <location>
        <begin position="328"/>
        <end position="365"/>
    </location>
</feature>
<evidence type="ECO:0000256" key="3">
    <source>
        <dbReference type="ARBA" id="ARBA00023004"/>
    </source>
</evidence>
<gene>
    <name evidence="7" type="ORF">Q31a_32830</name>
</gene>
<dbReference type="SUPFAM" id="SSF54862">
    <property type="entry name" value="4Fe-4S ferredoxins"/>
    <property type="match status" value="1"/>
</dbReference>
<dbReference type="Proteomes" id="UP000318017">
    <property type="component" value="Chromosome"/>
</dbReference>
<dbReference type="GO" id="GO:0051539">
    <property type="term" value="F:4 iron, 4 sulfur cluster binding"/>
    <property type="evidence" value="ECO:0007669"/>
    <property type="project" value="UniProtKB-KW"/>
</dbReference>
<keyword evidence="4" id="KW-0411">Iron-sulfur</keyword>
<keyword evidence="3" id="KW-0408">Iron</keyword>
<dbReference type="InterPro" id="IPR017896">
    <property type="entry name" value="4Fe4S_Fe-S-bd"/>
</dbReference>
<feature type="compositionally biased region" description="Polar residues" evidence="5">
    <location>
        <begin position="334"/>
        <end position="350"/>
    </location>
</feature>
<keyword evidence="8" id="KW-1185">Reference proteome</keyword>
<evidence type="ECO:0000313" key="8">
    <source>
        <dbReference type="Proteomes" id="UP000318017"/>
    </source>
</evidence>
<organism evidence="7 8">
    <name type="scientific">Aureliella helgolandensis</name>
    <dbReference type="NCBI Taxonomy" id="2527968"/>
    <lineage>
        <taxon>Bacteria</taxon>
        <taxon>Pseudomonadati</taxon>
        <taxon>Planctomycetota</taxon>
        <taxon>Planctomycetia</taxon>
        <taxon>Pirellulales</taxon>
        <taxon>Pirellulaceae</taxon>
        <taxon>Aureliella</taxon>
    </lineage>
</organism>